<dbReference type="AlphaFoldDB" id="A0A6J1M6R8"/>
<protein>
    <submittedName>
        <fullName evidence="9">Cytochrome c oxidase subunit 7A1, mitochondrial isoform X1</fullName>
    </submittedName>
</protein>
<evidence type="ECO:0000256" key="2">
    <source>
        <dbReference type="ARBA" id="ARBA00009331"/>
    </source>
</evidence>
<keyword evidence="5" id="KW-0496">Mitochondrion</keyword>
<keyword evidence="4" id="KW-0809">Transit peptide</keyword>
<evidence type="ECO:0000256" key="6">
    <source>
        <dbReference type="ARBA" id="ARBA00023136"/>
    </source>
</evidence>
<dbReference type="CTD" id="40995"/>
<dbReference type="Proteomes" id="UP000504633">
    <property type="component" value="Unplaced"/>
</dbReference>
<dbReference type="InterPro" id="IPR036539">
    <property type="entry name" value="Cyt_c_oxidase_su7a_sf"/>
</dbReference>
<dbReference type="GeneID" id="111602775"/>
<dbReference type="GO" id="GO:0097250">
    <property type="term" value="P:mitochondrial respirasome assembly"/>
    <property type="evidence" value="ECO:0007669"/>
    <property type="project" value="TreeGrafter"/>
</dbReference>
<name>A0A6J1M6R8_DROHY</name>
<dbReference type="GO" id="GO:0006123">
    <property type="term" value="P:mitochondrial electron transport, cytochrome c to oxygen"/>
    <property type="evidence" value="ECO:0007669"/>
    <property type="project" value="InterPro"/>
</dbReference>
<keyword evidence="6 7" id="KW-0472">Membrane</keyword>
<evidence type="ECO:0000256" key="3">
    <source>
        <dbReference type="ARBA" id="ARBA00022792"/>
    </source>
</evidence>
<keyword evidence="7" id="KW-0812">Transmembrane</keyword>
<dbReference type="FunFam" id="4.10.91.10:FF:000001">
    <property type="entry name" value="Cytochrome c oxidase subunit 7A1, mitochondrial"/>
    <property type="match status" value="1"/>
</dbReference>
<evidence type="ECO:0000313" key="9">
    <source>
        <dbReference type="RefSeq" id="XP_023175808.1"/>
    </source>
</evidence>
<dbReference type="Gene3D" id="4.10.91.10">
    <property type="entry name" value="Cytochrome c oxidase, subunit VIIa"/>
    <property type="match status" value="1"/>
</dbReference>
<keyword evidence="8" id="KW-1185">Reference proteome</keyword>
<evidence type="ECO:0000256" key="7">
    <source>
        <dbReference type="SAM" id="Phobius"/>
    </source>
</evidence>
<evidence type="ECO:0000313" key="8">
    <source>
        <dbReference type="Proteomes" id="UP000504633"/>
    </source>
</evidence>
<feature type="transmembrane region" description="Helical" evidence="7">
    <location>
        <begin position="76"/>
        <end position="101"/>
    </location>
</feature>
<accession>A0A6J1M6R8</accession>
<gene>
    <name evidence="9" type="primary">LOC111602775</name>
</gene>
<dbReference type="GO" id="GO:0005743">
    <property type="term" value="C:mitochondrial inner membrane"/>
    <property type="evidence" value="ECO:0007669"/>
    <property type="project" value="UniProtKB-SubCell"/>
</dbReference>
<dbReference type="KEGG" id="dhe:111602775"/>
<keyword evidence="7" id="KW-1133">Transmembrane helix</keyword>
<dbReference type="GO" id="GO:0002082">
    <property type="term" value="P:regulation of oxidative phosphorylation"/>
    <property type="evidence" value="ECO:0007669"/>
    <property type="project" value="TreeGrafter"/>
</dbReference>
<comment type="subcellular location">
    <subcellularLocation>
        <location evidence="1">Mitochondrion inner membrane</location>
    </subcellularLocation>
</comment>
<dbReference type="SUPFAM" id="SSF81419">
    <property type="entry name" value="Mitochondrial cytochrome c oxidase subunit VIIa"/>
    <property type="match status" value="1"/>
</dbReference>
<proteinExistence type="inferred from homology"/>
<evidence type="ECO:0000256" key="5">
    <source>
        <dbReference type="ARBA" id="ARBA00023128"/>
    </source>
</evidence>
<reference evidence="9" key="1">
    <citation type="submission" date="2025-08" db="UniProtKB">
        <authorList>
            <consortium name="RefSeq"/>
        </authorList>
    </citation>
    <scope>IDENTIFICATION</scope>
    <source>
        <strain evidence="9">15085-1641.00</strain>
        <tissue evidence="9">Whole body</tissue>
    </source>
</reference>
<evidence type="ECO:0000256" key="4">
    <source>
        <dbReference type="ARBA" id="ARBA00022946"/>
    </source>
</evidence>
<keyword evidence="3" id="KW-0999">Mitochondrion inner membrane</keyword>
<dbReference type="OrthoDB" id="5966508at2759"/>
<dbReference type="InterPro" id="IPR003177">
    <property type="entry name" value="Cytc_oxidase_su7a_met"/>
</dbReference>
<evidence type="ECO:0000256" key="1">
    <source>
        <dbReference type="ARBA" id="ARBA00004273"/>
    </source>
</evidence>
<dbReference type="RefSeq" id="XP_023175808.1">
    <property type="nucleotide sequence ID" value="XM_023320040.2"/>
</dbReference>
<dbReference type="PANTHER" id="PTHR10510:SF13">
    <property type="entry name" value="CYTOCHROME C OXIDASE SUBUNIT 7A-LIKE-RELATED"/>
    <property type="match status" value="1"/>
</dbReference>
<dbReference type="GO" id="GO:0045277">
    <property type="term" value="C:respiratory chain complex IV"/>
    <property type="evidence" value="ECO:0007669"/>
    <property type="project" value="InterPro"/>
</dbReference>
<comment type="similarity">
    <text evidence="2">Belongs to the cytochrome c oxidase VIIa family.</text>
</comment>
<dbReference type="PANTHER" id="PTHR10510">
    <property type="entry name" value="CYTOCHROME C OXIDASE POLYPEPTIDE 7A"/>
    <property type="match status" value="1"/>
</dbReference>
<sequence>MQRNLINKLRPLLRQVSGCYSIAPTLVLTRSIQQSPIKMSEAGGAKITPKMANLQKKFQEDNDKPVFLKGGGMDNILFILTLVLCVVGVVGDVLLWFSYILA</sequence>
<organism evidence="8 9">
    <name type="scientific">Drosophila hydei</name>
    <name type="common">Fruit fly</name>
    <dbReference type="NCBI Taxonomy" id="7224"/>
    <lineage>
        <taxon>Eukaryota</taxon>
        <taxon>Metazoa</taxon>
        <taxon>Ecdysozoa</taxon>
        <taxon>Arthropoda</taxon>
        <taxon>Hexapoda</taxon>
        <taxon>Insecta</taxon>
        <taxon>Pterygota</taxon>
        <taxon>Neoptera</taxon>
        <taxon>Endopterygota</taxon>
        <taxon>Diptera</taxon>
        <taxon>Brachycera</taxon>
        <taxon>Muscomorpha</taxon>
        <taxon>Ephydroidea</taxon>
        <taxon>Drosophilidae</taxon>
        <taxon>Drosophila</taxon>
    </lineage>
</organism>